<keyword evidence="3" id="KW-1185">Reference proteome</keyword>
<organism evidence="2 3">
    <name type="scientific">Chania multitudinisentens RB-25</name>
    <dbReference type="NCBI Taxonomy" id="1441930"/>
    <lineage>
        <taxon>Bacteria</taxon>
        <taxon>Pseudomonadati</taxon>
        <taxon>Pseudomonadota</taxon>
        <taxon>Gammaproteobacteria</taxon>
        <taxon>Enterobacterales</taxon>
        <taxon>Yersiniaceae</taxon>
        <taxon>Chania</taxon>
    </lineage>
</organism>
<keyword evidence="1" id="KW-0732">Signal</keyword>
<name>W0LKE3_9GAMM</name>
<dbReference type="PATRIC" id="fig|1441930.4.peg.2764"/>
<dbReference type="STRING" id="1441930.Z042_13930"/>
<reference evidence="2 3" key="1">
    <citation type="submission" date="2014-01" db="EMBL/GenBank/DDBJ databases">
        <title>Isolation of Serratia multitudinisentens RB-25 from Ex-Landfill site.</title>
        <authorList>
            <person name="Robson E.H.J."/>
        </authorList>
    </citation>
    <scope>NUCLEOTIDE SEQUENCE [LARGE SCALE GENOMIC DNA]</scope>
    <source>
        <strain evidence="2 3">RB-25</strain>
    </source>
</reference>
<dbReference type="Proteomes" id="UP000019030">
    <property type="component" value="Chromosome"/>
</dbReference>
<dbReference type="AlphaFoldDB" id="W0LKE3"/>
<gene>
    <name evidence="2" type="ORF">Z042_13930</name>
</gene>
<dbReference type="OrthoDB" id="6481047at2"/>
<feature type="signal peptide" evidence="1">
    <location>
        <begin position="1"/>
        <end position="24"/>
    </location>
</feature>
<feature type="chain" id="PRO_5004792086" evidence="1">
    <location>
        <begin position="25"/>
        <end position="347"/>
    </location>
</feature>
<sequence length="347" mass="36504">MKKLFGLALLGASTLLLMSTSVLAATYSPSFSNCNVTNIGPGQWRATFRLNIFYANNGASSTANNTFYAWLPGLDTRTGRPLTAYIQRVTSPGWNNMTGPASVRISSATERLLFFGTGSNDNIITSGGTFSINFTTAGNNAYPALFMRYTHISENGGGQETPLLVLPGGICHGGATPPATLPPITELEPPEPEFSLKSAVWELNAADVGDLPEVTAPGNGYAASIKNIGSNNLCVSYVSAGVRNKEYALGVTNGTNLQGGRNLFMMNGAAGSQLPYNLQLVSNDSVTGNNFSFPAATAKYITLSQAPSGVNGRSEMCWTPAVSLFKTASTQSGLHTDTVNFVITPKA</sequence>
<evidence type="ECO:0000256" key="1">
    <source>
        <dbReference type="SAM" id="SignalP"/>
    </source>
</evidence>
<proteinExistence type="predicted"/>
<dbReference type="KEGG" id="sfo:Z042_13930"/>
<dbReference type="HOGENOM" id="CLU_068678_0_0_6"/>
<dbReference type="EMBL" id="CP007044">
    <property type="protein sequence ID" value="AHG22802.1"/>
    <property type="molecule type" value="Genomic_DNA"/>
</dbReference>
<evidence type="ECO:0000313" key="3">
    <source>
        <dbReference type="Proteomes" id="UP000019030"/>
    </source>
</evidence>
<dbReference type="eggNOG" id="ENOG5032K3W">
    <property type="taxonomic scope" value="Bacteria"/>
</dbReference>
<protein>
    <submittedName>
        <fullName evidence="2">Uncharacterized protein</fullName>
    </submittedName>
</protein>
<accession>W0LKE3</accession>
<evidence type="ECO:0000313" key="2">
    <source>
        <dbReference type="EMBL" id="AHG22802.1"/>
    </source>
</evidence>
<reference evidence="2 3" key="2">
    <citation type="submission" date="2015-03" db="EMBL/GenBank/DDBJ databases">
        <authorList>
            <person name="Chan K.-G."/>
        </authorList>
    </citation>
    <scope>NUCLEOTIDE SEQUENCE [LARGE SCALE GENOMIC DNA]</scope>
    <source>
        <strain evidence="2 3">RB-25</strain>
    </source>
</reference>
<dbReference type="RefSeq" id="WP_024913741.1">
    <property type="nucleotide sequence ID" value="NZ_CP007044.2"/>
</dbReference>